<keyword evidence="2" id="KW-0805">Transcription regulation</keyword>
<dbReference type="InterPro" id="IPR001789">
    <property type="entry name" value="Sig_transdc_resp-reg_receiver"/>
</dbReference>
<dbReference type="GO" id="GO:0003677">
    <property type="term" value="F:DNA binding"/>
    <property type="evidence" value="ECO:0007669"/>
    <property type="project" value="UniProtKB-KW"/>
</dbReference>
<dbReference type="EMBL" id="RHFF01000001">
    <property type="protein sequence ID" value="TGD40889.1"/>
    <property type="molecule type" value="Genomic_DNA"/>
</dbReference>
<feature type="domain" description="Response regulatory" evidence="7">
    <location>
        <begin position="4"/>
        <end position="120"/>
    </location>
</feature>
<dbReference type="SUPFAM" id="SSF46894">
    <property type="entry name" value="C-terminal effector domain of the bipartite response regulators"/>
    <property type="match status" value="1"/>
</dbReference>
<evidence type="ECO:0000256" key="1">
    <source>
        <dbReference type="ARBA" id="ARBA00022553"/>
    </source>
</evidence>
<dbReference type="Pfam" id="PF00072">
    <property type="entry name" value="Response_reg"/>
    <property type="match status" value="1"/>
</dbReference>
<keyword evidence="3 8" id="KW-0238">DNA-binding</keyword>
<dbReference type="CDD" id="cd17535">
    <property type="entry name" value="REC_NarL-like"/>
    <property type="match status" value="1"/>
</dbReference>
<dbReference type="InterPro" id="IPR058245">
    <property type="entry name" value="NreC/VraR/RcsB-like_REC"/>
</dbReference>
<dbReference type="PANTHER" id="PTHR43214">
    <property type="entry name" value="TWO-COMPONENT RESPONSE REGULATOR"/>
    <property type="match status" value="1"/>
</dbReference>
<dbReference type="PROSITE" id="PS50110">
    <property type="entry name" value="RESPONSE_REGULATORY"/>
    <property type="match status" value="1"/>
</dbReference>
<evidence type="ECO:0000313" key="9">
    <source>
        <dbReference type="Proteomes" id="UP000297736"/>
    </source>
</evidence>
<keyword evidence="1 5" id="KW-0597">Phosphoprotein</keyword>
<dbReference type="PROSITE" id="PS00622">
    <property type="entry name" value="HTH_LUXR_1"/>
    <property type="match status" value="1"/>
</dbReference>
<evidence type="ECO:0000256" key="2">
    <source>
        <dbReference type="ARBA" id="ARBA00023015"/>
    </source>
</evidence>
<dbReference type="CDD" id="cd06170">
    <property type="entry name" value="LuxR_C_like"/>
    <property type="match status" value="1"/>
</dbReference>
<dbReference type="InterPro" id="IPR011006">
    <property type="entry name" value="CheY-like_superfamily"/>
</dbReference>
<keyword evidence="4" id="KW-0804">Transcription</keyword>
<protein>
    <submittedName>
        <fullName evidence="8">DNA-binding response regulator</fullName>
    </submittedName>
</protein>
<dbReference type="PROSITE" id="PS50043">
    <property type="entry name" value="HTH_LUXR_2"/>
    <property type="match status" value="1"/>
</dbReference>
<reference evidence="8 9" key="1">
    <citation type="submission" date="2018-10" db="EMBL/GenBank/DDBJ databases">
        <title>Brevibacterium genomes from Austrain hard cheese rinds.</title>
        <authorList>
            <person name="Anast J.M."/>
            <person name="Dzieciol M."/>
            <person name="Schultz D.L."/>
            <person name="Mann E."/>
            <person name="Wagner M."/>
            <person name="Schmitz-Esser S."/>
        </authorList>
    </citation>
    <scope>NUCLEOTIDE SEQUENCE [LARGE SCALE GENOMIC DNA]</scope>
    <source>
        <strain evidence="8 9">L261</strain>
    </source>
</reference>
<dbReference type="RefSeq" id="WP_101573878.1">
    <property type="nucleotide sequence ID" value="NZ_RHFF01000001.1"/>
</dbReference>
<name>A0A4Z0KR72_BREAU</name>
<dbReference type="SMART" id="SM00421">
    <property type="entry name" value="HTH_LUXR"/>
    <property type="match status" value="1"/>
</dbReference>
<gene>
    <name evidence="8" type="ORF">EB834_02415</name>
</gene>
<comment type="caution">
    <text evidence="8">The sequence shown here is derived from an EMBL/GenBank/DDBJ whole genome shotgun (WGS) entry which is preliminary data.</text>
</comment>
<evidence type="ECO:0000259" key="7">
    <source>
        <dbReference type="PROSITE" id="PS50110"/>
    </source>
</evidence>
<dbReference type="Gene3D" id="3.40.50.2300">
    <property type="match status" value="1"/>
</dbReference>
<dbReference type="Pfam" id="PF00196">
    <property type="entry name" value="GerE"/>
    <property type="match status" value="1"/>
</dbReference>
<evidence type="ECO:0000259" key="6">
    <source>
        <dbReference type="PROSITE" id="PS50043"/>
    </source>
</evidence>
<dbReference type="AlphaFoldDB" id="A0A4Z0KR72"/>
<dbReference type="SUPFAM" id="SSF52172">
    <property type="entry name" value="CheY-like"/>
    <property type="match status" value="1"/>
</dbReference>
<dbReference type="PANTHER" id="PTHR43214:SF24">
    <property type="entry name" value="TRANSCRIPTIONAL REGULATORY PROTEIN NARL-RELATED"/>
    <property type="match status" value="1"/>
</dbReference>
<dbReference type="InterPro" id="IPR039420">
    <property type="entry name" value="WalR-like"/>
</dbReference>
<dbReference type="GO" id="GO:0000160">
    <property type="term" value="P:phosphorelay signal transduction system"/>
    <property type="evidence" value="ECO:0007669"/>
    <property type="project" value="InterPro"/>
</dbReference>
<dbReference type="Proteomes" id="UP000297736">
    <property type="component" value="Unassembled WGS sequence"/>
</dbReference>
<dbReference type="InterPro" id="IPR016032">
    <property type="entry name" value="Sig_transdc_resp-reg_C-effctor"/>
</dbReference>
<organism evidence="8 9">
    <name type="scientific">Brevibacterium aurantiacum</name>
    <dbReference type="NCBI Taxonomy" id="273384"/>
    <lineage>
        <taxon>Bacteria</taxon>
        <taxon>Bacillati</taxon>
        <taxon>Actinomycetota</taxon>
        <taxon>Actinomycetes</taxon>
        <taxon>Micrococcales</taxon>
        <taxon>Brevibacteriaceae</taxon>
        <taxon>Brevibacterium</taxon>
    </lineage>
</organism>
<dbReference type="GO" id="GO:0006355">
    <property type="term" value="P:regulation of DNA-templated transcription"/>
    <property type="evidence" value="ECO:0007669"/>
    <property type="project" value="InterPro"/>
</dbReference>
<dbReference type="PRINTS" id="PR00038">
    <property type="entry name" value="HTHLUXR"/>
</dbReference>
<evidence type="ECO:0000313" key="8">
    <source>
        <dbReference type="EMBL" id="TGD40889.1"/>
    </source>
</evidence>
<dbReference type="SMART" id="SM00448">
    <property type="entry name" value="REC"/>
    <property type="match status" value="1"/>
</dbReference>
<feature type="domain" description="HTH luxR-type" evidence="6">
    <location>
        <begin position="143"/>
        <end position="208"/>
    </location>
</feature>
<evidence type="ECO:0000256" key="4">
    <source>
        <dbReference type="ARBA" id="ARBA00023163"/>
    </source>
</evidence>
<evidence type="ECO:0000256" key="5">
    <source>
        <dbReference type="PROSITE-ProRule" id="PRU00169"/>
    </source>
</evidence>
<proteinExistence type="predicted"/>
<feature type="modified residue" description="4-aspartylphosphate" evidence="5">
    <location>
        <position position="55"/>
    </location>
</feature>
<dbReference type="InterPro" id="IPR000792">
    <property type="entry name" value="Tscrpt_reg_LuxR_C"/>
</dbReference>
<sequence>MSIRVVLIDDEPLVRAGLAAIIDSDIGLEVVGEAGDGADAIDLVQRTQPDIVIMDVRMPQLNGLEATRLLVARQDPPRVLILTTFDSDDYVFEALRAGADGFVLKRAQPEELIRAVYVVASGEVLLYPQKVREMAAEAGRREDLASVAQLSDREQEVLSLMARGLSNVEIAGELFLGSETVKTYVSSLLGKLGARDRTQAVIRAFESGFITP</sequence>
<evidence type="ECO:0000256" key="3">
    <source>
        <dbReference type="ARBA" id="ARBA00023125"/>
    </source>
</evidence>
<accession>A0A4Z0KR72</accession>